<comment type="similarity">
    <text evidence="1 2">Belongs to the nucleosome assembly protein (NAP) family.</text>
</comment>
<keyword evidence="5" id="KW-1185">Reference proteome</keyword>
<name>C5KSA1_PERM5</name>
<feature type="compositionally biased region" description="Acidic residues" evidence="3">
    <location>
        <begin position="113"/>
        <end position="140"/>
    </location>
</feature>
<dbReference type="InterPro" id="IPR002164">
    <property type="entry name" value="NAP_family"/>
</dbReference>
<evidence type="ECO:0000256" key="2">
    <source>
        <dbReference type="RuleBase" id="RU003876"/>
    </source>
</evidence>
<dbReference type="OMA" id="KGGIVQR"/>
<evidence type="ECO:0000256" key="1">
    <source>
        <dbReference type="ARBA" id="ARBA00009947"/>
    </source>
</evidence>
<evidence type="ECO:0000313" key="5">
    <source>
        <dbReference type="Proteomes" id="UP000007800"/>
    </source>
</evidence>
<dbReference type="AlphaFoldDB" id="C5KSA1"/>
<accession>C5KSA1</accession>
<dbReference type="RefSeq" id="XP_002780847.1">
    <property type="nucleotide sequence ID" value="XM_002780801.1"/>
</dbReference>
<dbReference type="InParanoid" id="C5KSA1"/>
<dbReference type="InterPro" id="IPR037231">
    <property type="entry name" value="NAP-like_sf"/>
</dbReference>
<dbReference type="SUPFAM" id="SSF143113">
    <property type="entry name" value="NAP-like"/>
    <property type="match status" value="1"/>
</dbReference>
<proteinExistence type="inferred from homology"/>
<dbReference type="EMBL" id="GG675984">
    <property type="protein sequence ID" value="EER12642.1"/>
    <property type="molecule type" value="Genomic_DNA"/>
</dbReference>
<dbReference type="GO" id="GO:0005634">
    <property type="term" value="C:nucleus"/>
    <property type="evidence" value="ECO:0007669"/>
    <property type="project" value="InterPro"/>
</dbReference>
<dbReference type="Gene3D" id="3.30.1120.90">
    <property type="entry name" value="Nucleosome assembly protein"/>
    <property type="match status" value="1"/>
</dbReference>
<reference evidence="4 5" key="1">
    <citation type="submission" date="2008-07" db="EMBL/GenBank/DDBJ databases">
        <authorList>
            <person name="El-Sayed N."/>
            <person name="Caler E."/>
            <person name="Inman J."/>
            <person name="Amedeo P."/>
            <person name="Hass B."/>
            <person name="Wortman J."/>
        </authorList>
    </citation>
    <scope>NUCLEOTIDE SEQUENCE [LARGE SCALE GENOMIC DNA]</scope>
    <source>
        <strain evidence="5">ATCC 50983 / TXsc</strain>
    </source>
</reference>
<evidence type="ECO:0000256" key="3">
    <source>
        <dbReference type="SAM" id="MobiDB-lite"/>
    </source>
</evidence>
<dbReference type="Pfam" id="PF00956">
    <property type="entry name" value="NAP"/>
    <property type="match status" value="1"/>
</dbReference>
<sequence length="146" mass="16700">MLRHEIKCIDSDTVAWKAGKDLTLKSVVKKNKKTGATKTVQKERESFFRFFTPLGPDHPIPEIFLDLDSDSESDDDEAEERLQFFMSADFEKADDLRENIIPRAFKYFTGEAADYDSDEDDSESDCEGECDDDSKEADEEAAQKHE</sequence>
<dbReference type="PANTHER" id="PTHR11875">
    <property type="entry name" value="TESTIS-SPECIFIC Y-ENCODED PROTEIN"/>
    <property type="match status" value="1"/>
</dbReference>
<protein>
    <submittedName>
        <fullName evidence="4">Nucleosome assembly protein, putative</fullName>
    </submittedName>
</protein>
<evidence type="ECO:0000313" key="4">
    <source>
        <dbReference type="EMBL" id="EER12642.1"/>
    </source>
</evidence>
<dbReference type="Proteomes" id="UP000007800">
    <property type="component" value="Unassembled WGS sequence"/>
</dbReference>
<dbReference type="FunCoup" id="C5KSA1">
    <property type="interactions" value="500"/>
</dbReference>
<feature type="region of interest" description="Disordered" evidence="3">
    <location>
        <begin position="112"/>
        <end position="146"/>
    </location>
</feature>
<organism evidence="5">
    <name type="scientific">Perkinsus marinus (strain ATCC 50983 / TXsc)</name>
    <dbReference type="NCBI Taxonomy" id="423536"/>
    <lineage>
        <taxon>Eukaryota</taxon>
        <taxon>Sar</taxon>
        <taxon>Alveolata</taxon>
        <taxon>Perkinsozoa</taxon>
        <taxon>Perkinsea</taxon>
        <taxon>Perkinsida</taxon>
        <taxon>Perkinsidae</taxon>
        <taxon>Perkinsus</taxon>
    </lineage>
</organism>
<gene>
    <name evidence="4" type="ORF">Pmar_PMAR000922</name>
</gene>
<dbReference type="GeneID" id="9058515"/>
<dbReference type="OrthoDB" id="27325at2759"/>
<dbReference type="GO" id="GO:0006334">
    <property type="term" value="P:nucleosome assembly"/>
    <property type="evidence" value="ECO:0007669"/>
    <property type="project" value="InterPro"/>
</dbReference>